<evidence type="ECO:0000313" key="2">
    <source>
        <dbReference type="Proteomes" id="UP001209878"/>
    </source>
</evidence>
<comment type="caution">
    <text evidence="1">The sequence shown here is derived from an EMBL/GenBank/DDBJ whole genome shotgun (WGS) entry which is preliminary data.</text>
</comment>
<keyword evidence="2" id="KW-1185">Reference proteome</keyword>
<dbReference type="PANTHER" id="PTHR20872">
    <property type="match status" value="1"/>
</dbReference>
<organism evidence="1 2">
    <name type="scientific">Ridgeia piscesae</name>
    <name type="common">Tubeworm</name>
    <dbReference type="NCBI Taxonomy" id="27915"/>
    <lineage>
        <taxon>Eukaryota</taxon>
        <taxon>Metazoa</taxon>
        <taxon>Spiralia</taxon>
        <taxon>Lophotrochozoa</taxon>
        <taxon>Annelida</taxon>
        <taxon>Polychaeta</taxon>
        <taxon>Sedentaria</taxon>
        <taxon>Canalipalpata</taxon>
        <taxon>Sabellida</taxon>
        <taxon>Siboglinidae</taxon>
        <taxon>Ridgeia</taxon>
    </lineage>
</organism>
<protein>
    <recommendedName>
        <fullName evidence="3">F-box domain-containing protein</fullName>
    </recommendedName>
</protein>
<reference evidence="1" key="1">
    <citation type="journal article" date="2023" name="Mol. Biol. Evol.">
        <title>Third-Generation Sequencing Reveals the Adaptive Role of the Epigenome in Three Deep-Sea Polychaetes.</title>
        <authorList>
            <person name="Perez M."/>
            <person name="Aroh O."/>
            <person name="Sun Y."/>
            <person name="Lan Y."/>
            <person name="Juniper S.K."/>
            <person name="Young C.R."/>
            <person name="Angers B."/>
            <person name="Qian P.Y."/>
        </authorList>
    </citation>
    <scope>NUCLEOTIDE SEQUENCE</scope>
    <source>
        <strain evidence="1">R07B-5</strain>
    </source>
</reference>
<dbReference type="InterPro" id="IPR032675">
    <property type="entry name" value="LRR_dom_sf"/>
</dbReference>
<name>A0AAD9NL31_RIDPI</name>
<dbReference type="Gene3D" id="3.80.10.10">
    <property type="entry name" value="Ribonuclease Inhibitor"/>
    <property type="match status" value="1"/>
</dbReference>
<dbReference type="Proteomes" id="UP001209878">
    <property type="component" value="Unassembled WGS sequence"/>
</dbReference>
<evidence type="ECO:0008006" key="3">
    <source>
        <dbReference type="Google" id="ProtNLM"/>
    </source>
</evidence>
<dbReference type="SUPFAM" id="SSF52047">
    <property type="entry name" value="RNI-like"/>
    <property type="match status" value="1"/>
</dbReference>
<accession>A0AAD9NL31</accession>
<proteinExistence type="predicted"/>
<sequence length="431" mass="49376">MCSGITAVDIQRLNYLPSLVVSRILLYLPWQDKLSVVETLPSWEPHLCYPTSWSELQYTREQGTVQQFIQCLQKYGKYISAVCIDVRYDSGFQLQAINQILNNVATFCPHLQHVKLWDIHWDDDVMRAFGDILENCTQLRDISLRQPVLWGSVDHHSCLLAMLARPEHSEKVRELMLGGVSLDGRDRPLQSLSQFSQLRVLRVRREELSDVLLMHLSTNSLERLTLFQDTDYLGALTYSPGLWQHVLAQKPNFCVGLVLYNLTILRTMFSAQVPLITIVLVDLSTSLTKGILDTIAHNYHKTLETFVCAKDSTKDYTELNDRRLPASLIDLVHKCTRLHTLVYGFAISSATVLLIASERKLSQFVISADQLSLEIDGEQLENREPDFTNWLVTNKSSVSSLETEVSYQFGYDWTVANDEIISDLVNDYWHF</sequence>
<dbReference type="PANTHER" id="PTHR20872:SF1">
    <property type="entry name" value="F-BOX DOMAIN-CONTAINING PROTEIN"/>
    <property type="match status" value="1"/>
</dbReference>
<dbReference type="AlphaFoldDB" id="A0AAD9NL31"/>
<evidence type="ECO:0000313" key="1">
    <source>
        <dbReference type="EMBL" id="KAK2172241.1"/>
    </source>
</evidence>
<gene>
    <name evidence="1" type="ORF">NP493_979g01018</name>
</gene>
<dbReference type="EMBL" id="JAODUO010000979">
    <property type="protein sequence ID" value="KAK2172241.1"/>
    <property type="molecule type" value="Genomic_DNA"/>
</dbReference>